<reference evidence="1" key="2">
    <citation type="submission" date="2016-06" db="EMBL/GenBank/DDBJ databases">
        <title>The genome of a short-lived fish provides insights into sex chromosome evolution and the genetic control of aging.</title>
        <authorList>
            <person name="Reichwald K."/>
            <person name="Felder M."/>
            <person name="Petzold A."/>
            <person name="Koch P."/>
            <person name="Groth M."/>
            <person name="Platzer M."/>
        </authorList>
    </citation>
    <scope>NUCLEOTIDE SEQUENCE</scope>
    <source>
        <tissue evidence="1">Brain</tissue>
    </source>
</reference>
<accession>A0A1A8AS52</accession>
<reference evidence="1" key="1">
    <citation type="submission" date="2016-05" db="EMBL/GenBank/DDBJ databases">
        <authorList>
            <person name="Lavstsen T."/>
            <person name="Jespersen J.S."/>
        </authorList>
    </citation>
    <scope>NUCLEOTIDE SEQUENCE</scope>
    <source>
        <tissue evidence="1">Brain</tissue>
    </source>
</reference>
<feature type="non-terminal residue" evidence="1">
    <location>
        <position position="78"/>
    </location>
</feature>
<gene>
    <name evidence="1" type="primary">Nfu_g_1_003967</name>
</gene>
<feature type="non-terminal residue" evidence="1">
    <location>
        <position position="1"/>
    </location>
</feature>
<sequence>TLMNDQRLPDVTSTLQQSFAVIDHPAAGWNYGFRSNGLCNQLGSTRTNQSKEQCDVFIATVISQQGSPPYIRKKERHT</sequence>
<organism evidence="1">
    <name type="scientific">Nothobranchius furzeri</name>
    <name type="common">Turquoise killifish</name>
    <dbReference type="NCBI Taxonomy" id="105023"/>
    <lineage>
        <taxon>Eukaryota</taxon>
        <taxon>Metazoa</taxon>
        <taxon>Chordata</taxon>
        <taxon>Craniata</taxon>
        <taxon>Vertebrata</taxon>
        <taxon>Euteleostomi</taxon>
        <taxon>Actinopterygii</taxon>
        <taxon>Neopterygii</taxon>
        <taxon>Teleostei</taxon>
        <taxon>Neoteleostei</taxon>
        <taxon>Acanthomorphata</taxon>
        <taxon>Ovalentaria</taxon>
        <taxon>Atherinomorphae</taxon>
        <taxon>Cyprinodontiformes</taxon>
        <taxon>Nothobranchiidae</taxon>
        <taxon>Nothobranchius</taxon>
    </lineage>
</organism>
<protein>
    <submittedName>
        <fullName evidence="1">Uncharacterized protein</fullName>
    </submittedName>
</protein>
<proteinExistence type="predicted"/>
<evidence type="ECO:0000313" key="1">
    <source>
        <dbReference type="EMBL" id="SBP57316.1"/>
    </source>
</evidence>
<dbReference type="AlphaFoldDB" id="A0A1A8AS52"/>
<name>A0A1A8AS52_NOTFU</name>
<dbReference type="EMBL" id="HADY01018831">
    <property type="protein sequence ID" value="SBP57316.1"/>
    <property type="molecule type" value="Transcribed_RNA"/>
</dbReference>